<gene>
    <name evidence="2" type="ORF">BDN71DRAFT_1430141</name>
</gene>
<protein>
    <submittedName>
        <fullName evidence="2">Uncharacterized protein</fullName>
    </submittedName>
</protein>
<dbReference type="OrthoDB" id="2803783at2759"/>
<dbReference type="AlphaFoldDB" id="A0A9P5ZZK6"/>
<feature type="region of interest" description="Disordered" evidence="1">
    <location>
        <begin position="386"/>
        <end position="409"/>
    </location>
</feature>
<evidence type="ECO:0000256" key="1">
    <source>
        <dbReference type="SAM" id="MobiDB-lite"/>
    </source>
</evidence>
<comment type="caution">
    <text evidence="2">The sequence shown here is derived from an EMBL/GenBank/DDBJ whole genome shotgun (WGS) entry which is preliminary data.</text>
</comment>
<evidence type="ECO:0000313" key="2">
    <source>
        <dbReference type="EMBL" id="KAF9496541.1"/>
    </source>
</evidence>
<proteinExistence type="predicted"/>
<reference evidence="2" key="1">
    <citation type="submission" date="2020-11" db="EMBL/GenBank/DDBJ databases">
        <authorList>
            <consortium name="DOE Joint Genome Institute"/>
            <person name="Ahrendt S."/>
            <person name="Riley R."/>
            <person name="Andreopoulos W."/>
            <person name="Labutti K."/>
            <person name="Pangilinan J."/>
            <person name="Ruiz-Duenas F.J."/>
            <person name="Barrasa J.M."/>
            <person name="Sanchez-Garcia M."/>
            <person name="Camarero S."/>
            <person name="Miyauchi S."/>
            <person name="Serrano A."/>
            <person name="Linde D."/>
            <person name="Babiker R."/>
            <person name="Drula E."/>
            <person name="Ayuso-Fernandez I."/>
            <person name="Pacheco R."/>
            <person name="Padilla G."/>
            <person name="Ferreira P."/>
            <person name="Barriuso J."/>
            <person name="Kellner H."/>
            <person name="Castanera R."/>
            <person name="Alfaro M."/>
            <person name="Ramirez L."/>
            <person name="Pisabarro A.G."/>
            <person name="Kuo A."/>
            <person name="Tritt A."/>
            <person name="Lipzen A."/>
            <person name="He G."/>
            <person name="Yan M."/>
            <person name="Ng V."/>
            <person name="Cullen D."/>
            <person name="Martin F."/>
            <person name="Rosso M.-N."/>
            <person name="Henrissat B."/>
            <person name="Hibbett D."/>
            <person name="Martinez A.T."/>
            <person name="Grigoriev I.V."/>
        </authorList>
    </citation>
    <scope>NUCLEOTIDE SEQUENCE</scope>
    <source>
        <strain evidence="2">ATCC 90797</strain>
    </source>
</reference>
<keyword evidence="3" id="KW-1185">Reference proteome</keyword>
<feature type="compositionally biased region" description="Polar residues" evidence="1">
    <location>
        <begin position="386"/>
        <end position="399"/>
    </location>
</feature>
<name>A0A9P5ZZK6_PLEER</name>
<dbReference type="EMBL" id="MU154551">
    <property type="protein sequence ID" value="KAF9496541.1"/>
    <property type="molecule type" value="Genomic_DNA"/>
</dbReference>
<accession>A0A9P5ZZK6</accession>
<organism evidence="2 3">
    <name type="scientific">Pleurotus eryngii</name>
    <name type="common">Boletus of the steppes</name>
    <dbReference type="NCBI Taxonomy" id="5323"/>
    <lineage>
        <taxon>Eukaryota</taxon>
        <taxon>Fungi</taxon>
        <taxon>Dikarya</taxon>
        <taxon>Basidiomycota</taxon>
        <taxon>Agaricomycotina</taxon>
        <taxon>Agaricomycetes</taxon>
        <taxon>Agaricomycetidae</taxon>
        <taxon>Agaricales</taxon>
        <taxon>Pleurotineae</taxon>
        <taxon>Pleurotaceae</taxon>
        <taxon>Pleurotus</taxon>
    </lineage>
</organism>
<sequence>MAPKEKTTLKQKAHLMAQLDEYIEARKYNTLTRFWVNLYQSCISKIGTETALYRQESGHMPPVKATCCLHPVEVYAKKFYKMHVSVNTAGLDKKEHLRAICLATEAKFVLETPEIKEIVHVEHERQKKEKELQEGAAKEGQLCIKAILAQFQAFTDAAAGSSWAFVLLAGRPDPQNGGQIKIVVHHYGLNMNGLNIREQNPKFNKHILLILGKYLTPEECASCALAASSLGGDPSQQTPIGLSQASVLTPLPQPADTMAIMASNVPASPTSLASGTDTDLDDKLLWEIFNPTQPIPGLETLQPLNNYTCPSLLDELAAAPLPLTPALNAFATPSEVVSPISANHISDGINHINNTVSANPAALSAVTTIANVTANTIADPSPITSAANTAHNTPSSANTAAGPITDPSPTTSAIDTVADTLGNDLPAANSVTNTATNPILCNPPTLHMGSDNSISNEVTAPLKKASKHAWDNMDLTLIVNGKWVKKHKMCNEVNWLTVKHVKGKENRWLPVFS</sequence>
<evidence type="ECO:0000313" key="3">
    <source>
        <dbReference type="Proteomes" id="UP000807025"/>
    </source>
</evidence>
<dbReference type="Proteomes" id="UP000807025">
    <property type="component" value="Unassembled WGS sequence"/>
</dbReference>